<sequence length="212" mass="23252">MATTKDSLVLPGNQVRFDLVRHVFEDVTTGPWSMDMVLAVRRQRRFAAKMVNLVQCDAHAVYHFHTEALVQYPKFLAAMSMRPPGLSLVPTNLIDLAWHAPADAYHLAKGVETMPAFWMRLFDEACFHPKVSCAVGAMYKAMNVVHLVEQTVDGNGSAMGMHADCAGWLAENNAALCHCVHCQGECRCVNGGGGLTKQDAALCKCVHCFGKC</sequence>
<dbReference type="OrthoDB" id="2684236at2759"/>
<dbReference type="Pfam" id="PF07173">
    <property type="entry name" value="GRDP-like"/>
    <property type="match status" value="1"/>
</dbReference>
<reference evidence="1 2" key="1">
    <citation type="submission" date="2009-11" db="EMBL/GenBank/DDBJ databases">
        <title>Annotation of Allomyces macrogynus ATCC 38327.</title>
        <authorList>
            <consortium name="The Broad Institute Genome Sequencing Platform"/>
            <person name="Russ C."/>
            <person name="Cuomo C."/>
            <person name="Burger G."/>
            <person name="Gray M.W."/>
            <person name="Holland P.W.H."/>
            <person name="King N."/>
            <person name="Lang F.B.F."/>
            <person name="Roger A.J."/>
            <person name="Ruiz-Trillo I."/>
            <person name="Young S.K."/>
            <person name="Zeng Q."/>
            <person name="Gargeya S."/>
            <person name="Fitzgerald M."/>
            <person name="Haas B."/>
            <person name="Abouelleil A."/>
            <person name="Alvarado L."/>
            <person name="Arachchi H.M."/>
            <person name="Berlin A."/>
            <person name="Chapman S.B."/>
            <person name="Gearin G."/>
            <person name="Goldberg J."/>
            <person name="Griggs A."/>
            <person name="Gujja S."/>
            <person name="Hansen M."/>
            <person name="Heiman D."/>
            <person name="Howarth C."/>
            <person name="Larimer J."/>
            <person name="Lui A."/>
            <person name="MacDonald P.J.P."/>
            <person name="McCowen C."/>
            <person name="Montmayeur A."/>
            <person name="Murphy C."/>
            <person name="Neiman D."/>
            <person name="Pearson M."/>
            <person name="Priest M."/>
            <person name="Roberts A."/>
            <person name="Saif S."/>
            <person name="Shea T."/>
            <person name="Sisk P."/>
            <person name="Stolte C."/>
            <person name="Sykes S."/>
            <person name="Wortman J."/>
            <person name="Nusbaum C."/>
            <person name="Birren B."/>
        </authorList>
    </citation>
    <scope>NUCLEOTIDE SEQUENCE [LARGE SCALE GENOMIC DNA]</scope>
    <source>
        <strain evidence="1 2">ATCC 38327</strain>
    </source>
</reference>
<evidence type="ECO:0000313" key="1">
    <source>
        <dbReference type="EMBL" id="KNE63372.1"/>
    </source>
</evidence>
<name>A0A0L0SLH5_ALLM3</name>
<dbReference type="EMBL" id="GG745342">
    <property type="protein sequence ID" value="KNE63372.1"/>
    <property type="molecule type" value="Genomic_DNA"/>
</dbReference>
<organism evidence="1 2">
    <name type="scientific">Allomyces macrogynus (strain ATCC 38327)</name>
    <name type="common">Allomyces javanicus var. macrogynus</name>
    <dbReference type="NCBI Taxonomy" id="578462"/>
    <lineage>
        <taxon>Eukaryota</taxon>
        <taxon>Fungi</taxon>
        <taxon>Fungi incertae sedis</taxon>
        <taxon>Blastocladiomycota</taxon>
        <taxon>Blastocladiomycetes</taxon>
        <taxon>Blastocladiales</taxon>
        <taxon>Blastocladiaceae</taxon>
        <taxon>Allomyces</taxon>
    </lineage>
</organism>
<proteinExistence type="predicted"/>
<evidence type="ECO:0000313" key="2">
    <source>
        <dbReference type="Proteomes" id="UP000054350"/>
    </source>
</evidence>
<dbReference type="Proteomes" id="UP000054350">
    <property type="component" value="Unassembled WGS sequence"/>
</dbReference>
<reference evidence="2" key="2">
    <citation type="submission" date="2009-11" db="EMBL/GenBank/DDBJ databases">
        <title>The Genome Sequence of Allomyces macrogynus strain ATCC 38327.</title>
        <authorList>
            <consortium name="The Broad Institute Genome Sequencing Platform"/>
            <person name="Russ C."/>
            <person name="Cuomo C."/>
            <person name="Shea T."/>
            <person name="Young S.K."/>
            <person name="Zeng Q."/>
            <person name="Koehrsen M."/>
            <person name="Haas B."/>
            <person name="Borodovsky M."/>
            <person name="Guigo R."/>
            <person name="Alvarado L."/>
            <person name="Berlin A."/>
            <person name="Borenstein D."/>
            <person name="Chen Z."/>
            <person name="Engels R."/>
            <person name="Freedman E."/>
            <person name="Gellesch M."/>
            <person name="Goldberg J."/>
            <person name="Griggs A."/>
            <person name="Gujja S."/>
            <person name="Heiman D."/>
            <person name="Hepburn T."/>
            <person name="Howarth C."/>
            <person name="Jen D."/>
            <person name="Larson L."/>
            <person name="Lewis B."/>
            <person name="Mehta T."/>
            <person name="Park D."/>
            <person name="Pearson M."/>
            <person name="Roberts A."/>
            <person name="Saif S."/>
            <person name="Shenoy N."/>
            <person name="Sisk P."/>
            <person name="Stolte C."/>
            <person name="Sykes S."/>
            <person name="Walk T."/>
            <person name="White J."/>
            <person name="Yandava C."/>
            <person name="Burger G."/>
            <person name="Gray M.W."/>
            <person name="Holland P.W.H."/>
            <person name="King N."/>
            <person name="Lang F.B.F."/>
            <person name="Roger A.J."/>
            <person name="Ruiz-Trillo I."/>
            <person name="Lander E."/>
            <person name="Nusbaum C."/>
        </authorList>
    </citation>
    <scope>NUCLEOTIDE SEQUENCE [LARGE SCALE GENOMIC DNA]</scope>
    <source>
        <strain evidence="2">ATCC 38327</strain>
    </source>
</reference>
<accession>A0A0L0SLH5</accession>
<dbReference type="AlphaFoldDB" id="A0A0L0SLH5"/>
<dbReference type="InterPro" id="IPR009836">
    <property type="entry name" value="GRDP-like"/>
</dbReference>
<gene>
    <name evidence="1" type="ORF">AMAG_08509</name>
</gene>
<protein>
    <submittedName>
        <fullName evidence="1">Uncharacterized protein</fullName>
    </submittedName>
</protein>
<dbReference type="VEuPathDB" id="FungiDB:AMAG_08509"/>
<keyword evidence="2" id="KW-1185">Reference proteome</keyword>